<dbReference type="InParanoid" id="A4VD64"/>
<dbReference type="EMBL" id="GG662556">
    <property type="protein sequence ID" value="EDK31471.2"/>
    <property type="molecule type" value="Genomic_DNA"/>
</dbReference>
<name>A4VD64_TETTS</name>
<dbReference type="GeneID" id="7844077"/>
<dbReference type="KEGG" id="tet:TTHERM_00566729"/>
<evidence type="ECO:0000313" key="1">
    <source>
        <dbReference type="EMBL" id="EDK31471.2"/>
    </source>
</evidence>
<proteinExistence type="predicted"/>
<accession>A4VD64</accession>
<gene>
    <name evidence="1" type="ORF">TTHERM_00566729</name>
</gene>
<protein>
    <submittedName>
        <fullName evidence="1">Uncharacterized protein</fullName>
    </submittedName>
</protein>
<dbReference type="Proteomes" id="UP000009168">
    <property type="component" value="Unassembled WGS sequence"/>
</dbReference>
<evidence type="ECO:0000313" key="2">
    <source>
        <dbReference type="Proteomes" id="UP000009168"/>
    </source>
</evidence>
<reference evidence="2" key="1">
    <citation type="journal article" date="2006" name="PLoS Biol.">
        <title>Macronuclear genome sequence of the ciliate Tetrahymena thermophila, a model eukaryote.</title>
        <authorList>
            <person name="Eisen J.A."/>
            <person name="Coyne R.S."/>
            <person name="Wu M."/>
            <person name="Wu D."/>
            <person name="Thiagarajan M."/>
            <person name="Wortman J.R."/>
            <person name="Badger J.H."/>
            <person name="Ren Q."/>
            <person name="Amedeo P."/>
            <person name="Jones K.M."/>
            <person name="Tallon L.J."/>
            <person name="Delcher A.L."/>
            <person name="Salzberg S.L."/>
            <person name="Silva J.C."/>
            <person name="Haas B.J."/>
            <person name="Majoros W.H."/>
            <person name="Farzad M."/>
            <person name="Carlton J.M."/>
            <person name="Smith R.K. Jr."/>
            <person name="Garg J."/>
            <person name="Pearlman R.E."/>
            <person name="Karrer K.M."/>
            <person name="Sun L."/>
            <person name="Manning G."/>
            <person name="Elde N.C."/>
            <person name="Turkewitz A.P."/>
            <person name="Asai D.J."/>
            <person name="Wilkes D.E."/>
            <person name="Wang Y."/>
            <person name="Cai H."/>
            <person name="Collins K."/>
            <person name="Stewart B.A."/>
            <person name="Lee S.R."/>
            <person name="Wilamowska K."/>
            <person name="Weinberg Z."/>
            <person name="Ruzzo W.L."/>
            <person name="Wloga D."/>
            <person name="Gaertig J."/>
            <person name="Frankel J."/>
            <person name="Tsao C.-C."/>
            <person name="Gorovsky M.A."/>
            <person name="Keeling P.J."/>
            <person name="Waller R.F."/>
            <person name="Patron N.J."/>
            <person name="Cherry J.M."/>
            <person name="Stover N.A."/>
            <person name="Krieger C.J."/>
            <person name="del Toro C."/>
            <person name="Ryder H.F."/>
            <person name="Williamson S.C."/>
            <person name="Barbeau R.A."/>
            <person name="Hamilton E.P."/>
            <person name="Orias E."/>
        </authorList>
    </citation>
    <scope>NUCLEOTIDE SEQUENCE [LARGE SCALE GENOMIC DNA]</scope>
    <source>
        <strain evidence="2">SB210</strain>
    </source>
</reference>
<dbReference type="AlphaFoldDB" id="A4VD64"/>
<organism evidence="1 2">
    <name type="scientific">Tetrahymena thermophila (strain SB210)</name>
    <dbReference type="NCBI Taxonomy" id="312017"/>
    <lineage>
        <taxon>Eukaryota</taxon>
        <taxon>Sar</taxon>
        <taxon>Alveolata</taxon>
        <taxon>Ciliophora</taxon>
        <taxon>Intramacronucleata</taxon>
        <taxon>Oligohymenophorea</taxon>
        <taxon>Hymenostomatida</taxon>
        <taxon>Tetrahymenina</taxon>
        <taxon>Tetrahymenidae</taxon>
        <taxon>Tetrahymena</taxon>
    </lineage>
</organism>
<sequence length="295" mass="35660">MSIKLQFKFRNKIILQLKFLQNLQAYSIKKNSQLHNQHYNQFQFEKYQKIKSGKKNLKQRKTLIQKGPTSIISMNQKFLQENRDLIKNLYEENKMPQVQRQLQIIKGKKVKYWKLYELTSKNIIRKDKPGPNRMIEVEWHINNRQIKSFKDFCQCAKDYLQGKGIFDVKIQSLRNRYKDHKRIVKKHELNYFIFNTLKIQLNIFIKKTSRSSFKLLMPFYKDQNQLSQSLIALSCKNQQTGFIIKMKVRDFNNNQIQQKLYQRKNQSSLIFQEVLLLIRKQIICQADIYFMCVSQ</sequence>
<dbReference type="RefSeq" id="XP_001470955.2">
    <property type="nucleotide sequence ID" value="XM_001470905.2"/>
</dbReference>
<dbReference type="HOGENOM" id="CLU_1312387_0_0_1"/>
<keyword evidence="2" id="KW-1185">Reference proteome</keyword>